<feature type="transmembrane region" description="Helical" evidence="7">
    <location>
        <begin position="149"/>
        <end position="170"/>
    </location>
</feature>
<keyword evidence="9" id="KW-1185">Reference proteome</keyword>
<dbReference type="InterPro" id="IPR051679">
    <property type="entry name" value="DASS-Related_Transporters"/>
</dbReference>
<dbReference type="Proteomes" id="UP000539175">
    <property type="component" value="Unassembled WGS sequence"/>
</dbReference>
<feature type="transmembrane region" description="Helical" evidence="7">
    <location>
        <begin position="274"/>
        <end position="292"/>
    </location>
</feature>
<keyword evidence="5 7" id="KW-0472">Membrane</keyword>
<accession>A0A7X0AU92</accession>
<dbReference type="PANTHER" id="PTHR43652:SF2">
    <property type="entry name" value="BASIC AMINO ACID ANTIPORTER YFCC-RELATED"/>
    <property type="match status" value="1"/>
</dbReference>
<evidence type="ECO:0000256" key="7">
    <source>
        <dbReference type="SAM" id="Phobius"/>
    </source>
</evidence>
<evidence type="ECO:0000256" key="2">
    <source>
        <dbReference type="ARBA" id="ARBA00022475"/>
    </source>
</evidence>
<feature type="transmembrane region" description="Helical" evidence="7">
    <location>
        <begin position="458"/>
        <end position="480"/>
    </location>
</feature>
<organism evidence="8 9">
    <name type="scientific">Nitrospirillum iridis</name>
    <dbReference type="NCBI Taxonomy" id="765888"/>
    <lineage>
        <taxon>Bacteria</taxon>
        <taxon>Pseudomonadati</taxon>
        <taxon>Pseudomonadota</taxon>
        <taxon>Alphaproteobacteria</taxon>
        <taxon>Rhodospirillales</taxon>
        <taxon>Azospirillaceae</taxon>
        <taxon>Nitrospirillum</taxon>
    </lineage>
</organism>
<feature type="region of interest" description="Disordered" evidence="6">
    <location>
        <begin position="1"/>
        <end position="25"/>
    </location>
</feature>
<evidence type="ECO:0000256" key="3">
    <source>
        <dbReference type="ARBA" id="ARBA00022692"/>
    </source>
</evidence>
<feature type="transmembrane region" description="Helical" evidence="7">
    <location>
        <begin position="34"/>
        <end position="51"/>
    </location>
</feature>
<feature type="transmembrane region" description="Helical" evidence="7">
    <location>
        <begin position="334"/>
        <end position="352"/>
    </location>
</feature>
<feature type="transmembrane region" description="Helical" evidence="7">
    <location>
        <begin position="421"/>
        <end position="446"/>
    </location>
</feature>
<dbReference type="GO" id="GO:0005886">
    <property type="term" value="C:plasma membrane"/>
    <property type="evidence" value="ECO:0007669"/>
    <property type="project" value="UniProtKB-SubCell"/>
</dbReference>
<sequence>MAVSEEAASRRPQGEQEGTARAGGHSYGRMPHPVMMMLFIILGAALLTYLVPSGEYARGADKLVVPGTFHTVPKDYGLDALLLPHKSGPQQAFPASIPGVALSIPAGMTTTANLIFMVMFSGGMFGVLKASGALDSGVSRLVEVARGNAYVLVPILMAVISAGATFLGMISEFLVIIPVMVVLAERLGLAPLFAVAVVTVAAKIGYLASVTNPVALLIAQPIAGVPAFSGVGLRLAVYLAFMALGMLYVMRYLRQVGYRVPVAPPAAGRLSRRHAGVLSLLAVAMAVIPYGGLELGWGNRELGAFYIVLAILISGVGGLSSARAAEAFTEGMKSMLLAGILVGLASAVETVLKDGLVLDTIIHAFASVADERSPLLVAQSLTGVEMALDVLIPSTSGKAAVSLPILAPIAQMSGVSGQLTVMAFLFGNGLTNMVTPTSGMLLAYLAAARVSYGAWMRFVLPLWGVLVALSLVLMALAVVVGL</sequence>
<keyword evidence="2" id="KW-1003">Cell membrane</keyword>
<feature type="transmembrane region" description="Helical" evidence="7">
    <location>
        <begin position="304"/>
        <end position="322"/>
    </location>
</feature>
<feature type="transmembrane region" description="Helical" evidence="7">
    <location>
        <begin position="104"/>
        <end position="128"/>
    </location>
</feature>
<gene>
    <name evidence="8" type="ORF">FHS74_000699</name>
</gene>
<evidence type="ECO:0000256" key="1">
    <source>
        <dbReference type="ARBA" id="ARBA00004651"/>
    </source>
</evidence>
<evidence type="ECO:0000256" key="6">
    <source>
        <dbReference type="SAM" id="MobiDB-lite"/>
    </source>
</evidence>
<protein>
    <submittedName>
        <fullName evidence="8">Putative ion transporter superfamily protein YfcC</fullName>
    </submittedName>
</protein>
<feature type="transmembrane region" description="Helical" evidence="7">
    <location>
        <begin position="204"/>
        <end position="223"/>
    </location>
</feature>
<evidence type="ECO:0000256" key="4">
    <source>
        <dbReference type="ARBA" id="ARBA00022989"/>
    </source>
</evidence>
<evidence type="ECO:0000313" key="9">
    <source>
        <dbReference type="Proteomes" id="UP000539175"/>
    </source>
</evidence>
<dbReference type="InterPro" id="IPR018385">
    <property type="entry name" value="C4_dicarb_anaerob_car-like"/>
</dbReference>
<dbReference type="AlphaFoldDB" id="A0A7X0AU92"/>
<reference evidence="8 9" key="1">
    <citation type="submission" date="2020-08" db="EMBL/GenBank/DDBJ databases">
        <title>Genomic Encyclopedia of Type Strains, Phase IV (KMG-IV): sequencing the most valuable type-strain genomes for metagenomic binning, comparative biology and taxonomic classification.</title>
        <authorList>
            <person name="Goeker M."/>
        </authorList>
    </citation>
    <scope>NUCLEOTIDE SEQUENCE [LARGE SCALE GENOMIC DNA]</scope>
    <source>
        <strain evidence="8 9">DSM 22198</strain>
    </source>
</reference>
<dbReference type="Pfam" id="PF03606">
    <property type="entry name" value="DcuC"/>
    <property type="match status" value="1"/>
</dbReference>
<comment type="subcellular location">
    <subcellularLocation>
        <location evidence="1">Cell membrane</location>
        <topology evidence="1">Multi-pass membrane protein</topology>
    </subcellularLocation>
</comment>
<dbReference type="EMBL" id="JACIIZ010000002">
    <property type="protein sequence ID" value="MBB6250158.1"/>
    <property type="molecule type" value="Genomic_DNA"/>
</dbReference>
<name>A0A7X0AU92_9PROT</name>
<evidence type="ECO:0000256" key="5">
    <source>
        <dbReference type="ARBA" id="ARBA00023136"/>
    </source>
</evidence>
<proteinExistence type="predicted"/>
<keyword evidence="3 7" id="KW-0812">Transmembrane</keyword>
<feature type="transmembrane region" description="Helical" evidence="7">
    <location>
        <begin position="176"/>
        <end position="197"/>
    </location>
</feature>
<evidence type="ECO:0000313" key="8">
    <source>
        <dbReference type="EMBL" id="MBB6250158.1"/>
    </source>
</evidence>
<dbReference type="PANTHER" id="PTHR43652">
    <property type="entry name" value="BASIC AMINO ACID ANTIPORTER YFCC-RELATED"/>
    <property type="match status" value="1"/>
</dbReference>
<feature type="transmembrane region" description="Helical" evidence="7">
    <location>
        <begin position="235"/>
        <end position="253"/>
    </location>
</feature>
<dbReference type="RefSeq" id="WP_184797499.1">
    <property type="nucleotide sequence ID" value="NZ_JACIIZ010000002.1"/>
</dbReference>
<comment type="caution">
    <text evidence="8">The sequence shown here is derived from an EMBL/GenBank/DDBJ whole genome shotgun (WGS) entry which is preliminary data.</text>
</comment>
<keyword evidence="4 7" id="KW-1133">Transmembrane helix</keyword>